<dbReference type="EMBL" id="CAJNRD030001122">
    <property type="protein sequence ID" value="CAG5100536.1"/>
    <property type="molecule type" value="Genomic_DNA"/>
</dbReference>
<proteinExistence type="predicted"/>
<organism evidence="2 3">
    <name type="scientific">Cotesia congregata</name>
    <name type="common">Parasitoid wasp</name>
    <name type="synonym">Apanteles congregatus</name>
    <dbReference type="NCBI Taxonomy" id="51543"/>
    <lineage>
        <taxon>Eukaryota</taxon>
        <taxon>Metazoa</taxon>
        <taxon>Ecdysozoa</taxon>
        <taxon>Arthropoda</taxon>
        <taxon>Hexapoda</taxon>
        <taxon>Insecta</taxon>
        <taxon>Pterygota</taxon>
        <taxon>Neoptera</taxon>
        <taxon>Endopterygota</taxon>
        <taxon>Hymenoptera</taxon>
        <taxon>Apocrita</taxon>
        <taxon>Ichneumonoidea</taxon>
        <taxon>Braconidae</taxon>
        <taxon>Microgastrinae</taxon>
        <taxon>Cotesia</taxon>
    </lineage>
</organism>
<accession>A0A8J2HGL4</accession>
<dbReference type="OrthoDB" id="8053568at2759"/>
<keyword evidence="3" id="KW-1185">Reference proteome</keyword>
<dbReference type="AlphaFoldDB" id="A0A8J2HGL4"/>
<protein>
    <submittedName>
        <fullName evidence="2">Uncharacterized protein</fullName>
    </submittedName>
</protein>
<feature type="transmembrane region" description="Helical" evidence="1">
    <location>
        <begin position="12"/>
        <end position="31"/>
    </location>
</feature>
<dbReference type="Proteomes" id="UP000786811">
    <property type="component" value="Unassembled WGS sequence"/>
</dbReference>
<keyword evidence="1" id="KW-0812">Transmembrane</keyword>
<keyword evidence="1" id="KW-1133">Transmembrane helix</keyword>
<reference evidence="2" key="1">
    <citation type="submission" date="2021-04" db="EMBL/GenBank/DDBJ databases">
        <authorList>
            <person name="Chebbi M.A.C M."/>
        </authorList>
    </citation>
    <scope>NUCLEOTIDE SEQUENCE</scope>
</reference>
<evidence type="ECO:0000256" key="1">
    <source>
        <dbReference type="SAM" id="Phobius"/>
    </source>
</evidence>
<gene>
    <name evidence="2" type="ORF">HICCMSTLAB_LOCUS9609</name>
</gene>
<sequence length="178" mass="20697">MVLHNTDVTFKSYIYVTANLLAIYFVIYQHLHLNLVVSRSAFETYWPTSSGPNVLIFTRIKNKWSNIDQQKYTTGISDREVQEVLADIKDEILILIANYLLYLSEELAALALFDSSVSLEIKIRMATAIKSRESNLSHFVSKRSLVLFERFGLFTEFLDVDITLWSSHRSFHKKYSIF</sequence>
<name>A0A8J2HGL4_COTCN</name>
<evidence type="ECO:0000313" key="3">
    <source>
        <dbReference type="Proteomes" id="UP000786811"/>
    </source>
</evidence>
<comment type="caution">
    <text evidence="2">The sequence shown here is derived from an EMBL/GenBank/DDBJ whole genome shotgun (WGS) entry which is preliminary data.</text>
</comment>
<keyword evidence="1" id="KW-0472">Membrane</keyword>
<evidence type="ECO:0000313" key="2">
    <source>
        <dbReference type="EMBL" id="CAG5100536.1"/>
    </source>
</evidence>